<gene>
    <name evidence="1" type="ORF">SDC9_199364</name>
</gene>
<accession>A0A645IK87</accession>
<comment type="caution">
    <text evidence="1">The sequence shown here is derived from an EMBL/GenBank/DDBJ whole genome shotgun (WGS) entry which is preliminary data.</text>
</comment>
<proteinExistence type="predicted"/>
<protein>
    <submittedName>
        <fullName evidence="1">Uncharacterized protein</fullName>
    </submittedName>
</protein>
<name>A0A645IK87_9ZZZZ</name>
<sequence>MQGLVKVALPVIRVYRVEFEFIDPAELLHGFQITKVTAFQEVLKLIVEFGVEGQALRKIGQDFPCVGDTQVSFRVEVKL</sequence>
<reference evidence="1" key="1">
    <citation type="submission" date="2019-08" db="EMBL/GenBank/DDBJ databases">
        <authorList>
            <person name="Kucharzyk K."/>
            <person name="Murdoch R.W."/>
            <person name="Higgins S."/>
            <person name="Loffler F."/>
        </authorList>
    </citation>
    <scope>NUCLEOTIDE SEQUENCE</scope>
</reference>
<evidence type="ECO:0000313" key="1">
    <source>
        <dbReference type="EMBL" id="MPN51715.1"/>
    </source>
</evidence>
<dbReference type="EMBL" id="VSSQ01117109">
    <property type="protein sequence ID" value="MPN51715.1"/>
    <property type="molecule type" value="Genomic_DNA"/>
</dbReference>
<organism evidence="1">
    <name type="scientific">bioreactor metagenome</name>
    <dbReference type="NCBI Taxonomy" id="1076179"/>
    <lineage>
        <taxon>unclassified sequences</taxon>
        <taxon>metagenomes</taxon>
        <taxon>ecological metagenomes</taxon>
    </lineage>
</organism>
<dbReference type="AlphaFoldDB" id="A0A645IK87"/>